<dbReference type="SUPFAM" id="SSF52540">
    <property type="entry name" value="P-loop containing nucleoside triphosphate hydrolases"/>
    <property type="match status" value="1"/>
</dbReference>
<dbReference type="Gene3D" id="1.10.486.10">
    <property type="entry name" value="PCRA, domain 4"/>
    <property type="match status" value="1"/>
</dbReference>
<accession>A0A3D3RHL0</accession>
<evidence type="ECO:0000313" key="2">
    <source>
        <dbReference type="Proteomes" id="UP000263642"/>
    </source>
</evidence>
<reference evidence="1 2" key="1">
    <citation type="journal article" date="2018" name="Nat. Biotechnol.">
        <title>A standardized bacterial taxonomy based on genome phylogeny substantially revises the tree of life.</title>
        <authorList>
            <person name="Parks D.H."/>
            <person name="Chuvochina M."/>
            <person name="Waite D.W."/>
            <person name="Rinke C."/>
            <person name="Skarshewski A."/>
            <person name="Chaumeil P.A."/>
            <person name="Hugenholtz P."/>
        </authorList>
    </citation>
    <scope>NUCLEOTIDE SEQUENCE [LARGE SCALE GENOMIC DNA]</scope>
    <source>
        <strain evidence="1">UBA9375</strain>
    </source>
</reference>
<comment type="caution">
    <text evidence="1">The sequence shown here is derived from an EMBL/GenBank/DDBJ whole genome shotgun (WGS) entry which is preliminary data.</text>
</comment>
<feature type="non-terminal residue" evidence="1">
    <location>
        <position position="96"/>
    </location>
</feature>
<dbReference type="AlphaFoldDB" id="A0A3D3RHL0"/>
<gene>
    <name evidence="1" type="ORF">DIT97_33035</name>
</gene>
<sequence length="96" mass="11011">NTPTRGIGSSTVEKLVNQSVKAGNRFWEMVASAQQTNDLSARASTALNGFHDLLKRYRARLEQSPRDLSRIMHDLIKEIDYESEIKKQYKTSEQQQ</sequence>
<name>A0A3D3RHL0_9PLAN</name>
<evidence type="ECO:0000313" key="1">
    <source>
        <dbReference type="EMBL" id="HCO27592.1"/>
    </source>
</evidence>
<dbReference type="EMBL" id="DQAY01000202">
    <property type="protein sequence ID" value="HCO27592.1"/>
    <property type="molecule type" value="Genomic_DNA"/>
</dbReference>
<protein>
    <submittedName>
        <fullName evidence="1">AAA family ATPase</fullName>
    </submittedName>
</protein>
<dbReference type="Proteomes" id="UP000263642">
    <property type="component" value="Unassembled WGS sequence"/>
</dbReference>
<dbReference type="InterPro" id="IPR027417">
    <property type="entry name" value="P-loop_NTPase"/>
</dbReference>
<feature type="non-terminal residue" evidence="1">
    <location>
        <position position="1"/>
    </location>
</feature>
<proteinExistence type="predicted"/>
<organism evidence="1 2">
    <name type="scientific">Gimesia maris</name>
    <dbReference type="NCBI Taxonomy" id="122"/>
    <lineage>
        <taxon>Bacteria</taxon>
        <taxon>Pseudomonadati</taxon>
        <taxon>Planctomycetota</taxon>
        <taxon>Planctomycetia</taxon>
        <taxon>Planctomycetales</taxon>
        <taxon>Planctomycetaceae</taxon>
        <taxon>Gimesia</taxon>
    </lineage>
</organism>